<gene>
    <name evidence="2" type="ORF">BT96DRAFT_996047</name>
</gene>
<sequence length="638" mass="70020">MIQTANTAITYNPFYELQLPPKLRAGHSPQHKANLPATLRYGLRNTYLPAHLHQASITVQQARLLETYAASSINGSKQRPAGLLPDDSPTTLLRLTTLPRDLTLLTPPQTESTNRRPLICNHPISHACTAFRSIRAQPPIKEPFPPAQEANPTHHQPISPTLARPHPTRPLRRSQASLYATALHSRSHRIPKRSLSESGSDQSPPQTPPYEQQAYLSLLQLLMRSCLDIPPQTTQAPSRPYATQSVARLLTISQATSSQDHPEPGCITPPILITLPSPSMNRDNIWRIGFLCRTVRLLNHQPALHGIPDIAQPPRPPPPRCAHLPLPHTRAHAAPLSDLSSRLLTLPEAHSCFTSPPPPEKPNPFHPGSSSRGKHRTVTRLVSPSRPDYTFQQIDARAISHSLNESSLSQVTSLNTPTFATTDQNLSRIAELCWTSDFELNAPIPTSPDSQRGGVRLRTALDTHSHAYRSSCTSLTPHPPSAPLSASVAYRNPLRRTDPSTDQPPNPPPNNDDIQARHSISAPAGAHFSPSLCYPTLLHKSLLYKPYTTVAPALGARERAPPTAAYLPLLPHSKLPRGDTSAHIRGCPTVDAPLEHRATRAPVSARTQLRLFTGLPQTARAQAPHDPTPGRRNWSVRL</sequence>
<dbReference type="Proteomes" id="UP000799118">
    <property type="component" value="Unassembled WGS sequence"/>
</dbReference>
<dbReference type="EMBL" id="ML769501">
    <property type="protein sequence ID" value="KAE9397201.1"/>
    <property type="molecule type" value="Genomic_DNA"/>
</dbReference>
<evidence type="ECO:0000313" key="3">
    <source>
        <dbReference type="Proteomes" id="UP000799118"/>
    </source>
</evidence>
<name>A0A6A4HI62_9AGAR</name>
<keyword evidence="3" id="KW-1185">Reference proteome</keyword>
<reference evidence="2" key="1">
    <citation type="journal article" date="2019" name="Environ. Microbiol.">
        <title>Fungal ecological strategies reflected in gene transcription - a case study of two litter decomposers.</title>
        <authorList>
            <person name="Barbi F."/>
            <person name="Kohler A."/>
            <person name="Barry K."/>
            <person name="Baskaran P."/>
            <person name="Daum C."/>
            <person name="Fauchery L."/>
            <person name="Ihrmark K."/>
            <person name="Kuo A."/>
            <person name="LaButti K."/>
            <person name="Lipzen A."/>
            <person name="Morin E."/>
            <person name="Grigoriev I.V."/>
            <person name="Henrissat B."/>
            <person name="Lindahl B."/>
            <person name="Martin F."/>
        </authorList>
    </citation>
    <scope>NUCLEOTIDE SEQUENCE</scope>
    <source>
        <strain evidence="2">JB14</strain>
    </source>
</reference>
<feature type="compositionally biased region" description="Polar residues" evidence="1">
    <location>
        <begin position="150"/>
        <end position="159"/>
    </location>
</feature>
<proteinExistence type="predicted"/>
<feature type="region of interest" description="Disordered" evidence="1">
    <location>
        <begin position="616"/>
        <end position="638"/>
    </location>
</feature>
<organism evidence="2 3">
    <name type="scientific">Gymnopus androsaceus JB14</name>
    <dbReference type="NCBI Taxonomy" id="1447944"/>
    <lineage>
        <taxon>Eukaryota</taxon>
        <taxon>Fungi</taxon>
        <taxon>Dikarya</taxon>
        <taxon>Basidiomycota</taxon>
        <taxon>Agaricomycotina</taxon>
        <taxon>Agaricomycetes</taxon>
        <taxon>Agaricomycetidae</taxon>
        <taxon>Agaricales</taxon>
        <taxon>Marasmiineae</taxon>
        <taxon>Omphalotaceae</taxon>
        <taxon>Gymnopus</taxon>
    </lineage>
</organism>
<feature type="region of interest" description="Disordered" evidence="1">
    <location>
        <begin position="494"/>
        <end position="516"/>
    </location>
</feature>
<evidence type="ECO:0000313" key="2">
    <source>
        <dbReference type="EMBL" id="KAE9397201.1"/>
    </source>
</evidence>
<feature type="compositionally biased region" description="Pro residues" evidence="1">
    <location>
        <begin position="355"/>
        <end position="365"/>
    </location>
</feature>
<protein>
    <submittedName>
        <fullName evidence="2">Uncharacterized protein</fullName>
    </submittedName>
</protein>
<feature type="region of interest" description="Disordered" evidence="1">
    <location>
        <begin position="349"/>
        <end position="377"/>
    </location>
</feature>
<feature type="region of interest" description="Disordered" evidence="1">
    <location>
        <begin position="138"/>
        <end position="210"/>
    </location>
</feature>
<dbReference type="AlphaFoldDB" id="A0A6A4HI62"/>
<evidence type="ECO:0000256" key="1">
    <source>
        <dbReference type="SAM" id="MobiDB-lite"/>
    </source>
</evidence>
<accession>A0A6A4HI62</accession>